<dbReference type="AlphaFoldDB" id="A0A8X6M660"/>
<evidence type="ECO:0000313" key="2">
    <source>
        <dbReference type="Proteomes" id="UP000887116"/>
    </source>
</evidence>
<organism evidence="1 2">
    <name type="scientific">Trichonephila clavata</name>
    <name type="common">Joro spider</name>
    <name type="synonym">Nephila clavata</name>
    <dbReference type="NCBI Taxonomy" id="2740835"/>
    <lineage>
        <taxon>Eukaryota</taxon>
        <taxon>Metazoa</taxon>
        <taxon>Ecdysozoa</taxon>
        <taxon>Arthropoda</taxon>
        <taxon>Chelicerata</taxon>
        <taxon>Arachnida</taxon>
        <taxon>Araneae</taxon>
        <taxon>Araneomorphae</taxon>
        <taxon>Entelegynae</taxon>
        <taxon>Araneoidea</taxon>
        <taxon>Nephilidae</taxon>
        <taxon>Trichonephila</taxon>
    </lineage>
</organism>
<accession>A0A8X6M660</accession>
<reference evidence="1" key="1">
    <citation type="submission" date="2020-07" db="EMBL/GenBank/DDBJ databases">
        <title>Multicomponent nature underlies the extraordinary mechanical properties of spider dragline silk.</title>
        <authorList>
            <person name="Kono N."/>
            <person name="Nakamura H."/>
            <person name="Mori M."/>
            <person name="Yoshida Y."/>
            <person name="Ohtoshi R."/>
            <person name="Malay A.D."/>
            <person name="Moran D.A.P."/>
            <person name="Tomita M."/>
            <person name="Numata K."/>
            <person name="Arakawa K."/>
        </authorList>
    </citation>
    <scope>NUCLEOTIDE SEQUENCE</scope>
</reference>
<comment type="caution">
    <text evidence="1">The sequence shown here is derived from an EMBL/GenBank/DDBJ whole genome shotgun (WGS) entry which is preliminary data.</text>
</comment>
<dbReference type="Proteomes" id="UP000887116">
    <property type="component" value="Unassembled WGS sequence"/>
</dbReference>
<keyword evidence="2" id="KW-1185">Reference proteome</keyword>
<evidence type="ECO:0000313" key="1">
    <source>
        <dbReference type="EMBL" id="GFR32784.1"/>
    </source>
</evidence>
<name>A0A8X6M660_TRICU</name>
<protein>
    <submittedName>
        <fullName evidence="1">Uncharacterized protein</fullName>
    </submittedName>
</protein>
<dbReference type="EMBL" id="BMAO01019783">
    <property type="protein sequence ID" value="GFR32784.1"/>
    <property type="molecule type" value="Genomic_DNA"/>
</dbReference>
<sequence length="146" mass="17203">MRLRCITRVEMIYRLSAKESRWLRLSDQQCDVGVGLLREYYQSFLSDECRPNTNSMMIGIIHWLFRVSQIQMRSSSSCSQNRDSFEKPYHLLVHVWCSAYHFNLMHLCSSVRSNHSNDCLLLLDDFEYNRLTSDVLQQTLILALSS</sequence>
<gene>
    <name evidence="1" type="ORF">TNCT_294341</name>
</gene>
<proteinExistence type="predicted"/>